<dbReference type="Pfam" id="PF08238">
    <property type="entry name" value="Sel1"/>
    <property type="match status" value="2"/>
</dbReference>
<gene>
    <name evidence="1" type="ORF">DI623_15455</name>
</gene>
<accession>A0A2W4ZXK9</accession>
<protein>
    <recommendedName>
        <fullName evidence="3">Sel1 repeat family protein</fullName>
    </recommendedName>
</protein>
<evidence type="ECO:0008006" key="3">
    <source>
        <dbReference type="Google" id="ProtNLM"/>
    </source>
</evidence>
<dbReference type="InterPro" id="IPR011990">
    <property type="entry name" value="TPR-like_helical_dom_sf"/>
</dbReference>
<dbReference type="EMBL" id="QFNN01000152">
    <property type="protein sequence ID" value="PZO87053.1"/>
    <property type="molecule type" value="Genomic_DNA"/>
</dbReference>
<dbReference type="SUPFAM" id="SSF81901">
    <property type="entry name" value="HCP-like"/>
    <property type="match status" value="1"/>
</dbReference>
<sequence length="93" mass="10083">MGDGVTLDPKRAARLYQAAARPTRGVTYVYSPAVGQARAQVLAIRTGEDQPGLPEAMYRLGLMYRDGRGVRQDQRRADALIAEAKAGGYSESK</sequence>
<reference evidence="1 2" key="1">
    <citation type="submission" date="2017-08" db="EMBL/GenBank/DDBJ databases">
        <title>Infants hospitalized years apart are colonized by the same room-sourced microbial strains.</title>
        <authorList>
            <person name="Brooks B."/>
            <person name="Olm M.R."/>
            <person name="Firek B.A."/>
            <person name="Baker R."/>
            <person name="Thomas B.C."/>
            <person name="Morowitz M.J."/>
            <person name="Banfield J.F."/>
        </authorList>
    </citation>
    <scope>NUCLEOTIDE SEQUENCE [LARGE SCALE GENOMIC DNA]</scope>
    <source>
        <strain evidence="1">S2_018_000_R2_101</strain>
    </source>
</reference>
<dbReference type="SMART" id="SM00671">
    <property type="entry name" value="SEL1"/>
    <property type="match status" value="1"/>
</dbReference>
<dbReference type="InterPro" id="IPR006597">
    <property type="entry name" value="Sel1-like"/>
</dbReference>
<comment type="caution">
    <text evidence="1">The sequence shown here is derived from an EMBL/GenBank/DDBJ whole genome shotgun (WGS) entry which is preliminary data.</text>
</comment>
<dbReference type="Proteomes" id="UP000249066">
    <property type="component" value="Unassembled WGS sequence"/>
</dbReference>
<name>A0A2W4ZXK9_9SPHN</name>
<dbReference type="Gene3D" id="1.25.40.10">
    <property type="entry name" value="Tetratricopeptide repeat domain"/>
    <property type="match status" value="1"/>
</dbReference>
<evidence type="ECO:0000313" key="2">
    <source>
        <dbReference type="Proteomes" id="UP000249066"/>
    </source>
</evidence>
<organism evidence="1 2">
    <name type="scientific">Sphingomonas sanxanigenens</name>
    <dbReference type="NCBI Taxonomy" id="397260"/>
    <lineage>
        <taxon>Bacteria</taxon>
        <taxon>Pseudomonadati</taxon>
        <taxon>Pseudomonadota</taxon>
        <taxon>Alphaproteobacteria</taxon>
        <taxon>Sphingomonadales</taxon>
        <taxon>Sphingomonadaceae</taxon>
        <taxon>Sphingomonas</taxon>
    </lineage>
</organism>
<evidence type="ECO:0000313" key="1">
    <source>
        <dbReference type="EMBL" id="PZO87053.1"/>
    </source>
</evidence>
<proteinExistence type="predicted"/>
<dbReference type="AlphaFoldDB" id="A0A2W4ZXK9"/>